<dbReference type="RefSeq" id="WP_381499680.1">
    <property type="nucleotide sequence ID" value="NZ_JBHUOM010000002.1"/>
</dbReference>
<dbReference type="NCBIfam" id="TIGR04183">
    <property type="entry name" value="Por_Secre_tail"/>
    <property type="match status" value="1"/>
</dbReference>
<dbReference type="CDD" id="cd04080">
    <property type="entry name" value="CBM6_cellulase-like"/>
    <property type="match status" value="2"/>
</dbReference>
<protein>
    <submittedName>
        <fullName evidence="4">Carbohydrate-binding protein</fullName>
    </submittedName>
</protein>
<dbReference type="Pfam" id="PF18962">
    <property type="entry name" value="Por_Secre_tail"/>
    <property type="match status" value="1"/>
</dbReference>
<dbReference type="SMART" id="SM00606">
    <property type="entry name" value="CBD_IV"/>
    <property type="match status" value="2"/>
</dbReference>
<feature type="domain" description="CBM6" evidence="3">
    <location>
        <begin position="153"/>
        <end position="273"/>
    </location>
</feature>
<gene>
    <name evidence="4" type="ORF">ACFS25_10490</name>
</gene>
<dbReference type="PROSITE" id="PS51175">
    <property type="entry name" value="CBM6"/>
    <property type="match status" value="2"/>
</dbReference>
<keyword evidence="1 2" id="KW-0732">Signal</keyword>
<dbReference type="SUPFAM" id="SSF49785">
    <property type="entry name" value="Galactose-binding domain-like"/>
    <property type="match status" value="2"/>
</dbReference>
<dbReference type="InterPro" id="IPR017853">
    <property type="entry name" value="GH"/>
</dbReference>
<dbReference type="Gene3D" id="2.60.40.1080">
    <property type="match status" value="1"/>
</dbReference>
<dbReference type="Gene3D" id="2.60.120.260">
    <property type="entry name" value="Galactose-binding domain-like"/>
    <property type="match status" value="2"/>
</dbReference>
<reference evidence="5" key="1">
    <citation type="journal article" date="2019" name="Int. J. Syst. Evol. Microbiol.">
        <title>The Global Catalogue of Microorganisms (GCM) 10K type strain sequencing project: providing services to taxonomists for standard genome sequencing and annotation.</title>
        <authorList>
            <consortium name="The Broad Institute Genomics Platform"/>
            <consortium name="The Broad Institute Genome Sequencing Center for Infectious Disease"/>
            <person name="Wu L."/>
            <person name="Ma J."/>
        </authorList>
    </citation>
    <scope>NUCLEOTIDE SEQUENCE [LARGE SCALE GENOMIC DNA]</scope>
    <source>
        <strain evidence="5">KCTC 52490</strain>
    </source>
</reference>
<evidence type="ECO:0000256" key="1">
    <source>
        <dbReference type="ARBA" id="ARBA00022729"/>
    </source>
</evidence>
<dbReference type="InterPro" id="IPR026444">
    <property type="entry name" value="Secre_tail"/>
</dbReference>
<feature type="signal peptide" evidence="2">
    <location>
        <begin position="1"/>
        <end position="19"/>
    </location>
</feature>
<evidence type="ECO:0000256" key="2">
    <source>
        <dbReference type="SAM" id="SignalP"/>
    </source>
</evidence>
<dbReference type="InterPro" id="IPR006584">
    <property type="entry name" value="Cellulose-bd_IV"/>
</dbReference>
<proteinExistence type="predicted"/>
<dbReference type="EMBL" id="JBHUOM010000002">
    <property type="protein sequence ID" value="MFD2934212.1"/>
    <property type="molecule type" value="Genomic_DNA"/>
</dbReference>
<accession>A0ABW6AI55</accession>
<dbReference type="Gene3D" id="3.20.20.80">
    <property type="entry name" value="Glycosidases"/>
    <property type="match status" value="1"/>
</dbReference>
<name>A0ABW6AI55_9BACT</name>
<dbReference type="Pfam" id="PF03422">
    <property type="entry name" value="CBM_6"/>
    <property type="match status" value="2"/>
</dbReference>
<feature type="domain" description="CBM6" evidence="3">
    <location>
        <begin position="25"/>
        <end position="146"/>
    </location>
</feature>
<dbReference type="SUPFAM" id="SSF51445">
    <property type="entry name" value="(Trans)glycosidases"/>
    <property type="match status" value="1"/>
</dbReference>
<evidence type="ECO:0000259" key="3">
    <source>
        <dbReference type="PROSITE" id="PS51175"/>
    </source>
</evidence>
<evidence type="ECO:0000313" key="4">
    <source>
        <dbReference type="EMBL" id="MFD2934212.1"/>
    </source>
</evidence>
<organism evidence="4 5">
    <name type="scientific">Spirosoma flavum</name>
    <dbReference type="NCBI Taxonomy" id="2048557"/>
    <lineage>
        <taxon>Bacteria</taxon>
        <taxon>Pseudomonadati</taxon>
        <taxon>Bacteroidota</taxon>
        <taxon>Cytophagia</taxon>
        <taxon>Cytophagales</taxon>
        <taxon>Cytophagaceae</taxon>
        <taxon>Spirosoma</taxon>
    </lineage>
</organism>
<dbReference type="Proteomes" id="UP001597512">
    <property type="component" value="Unassembled WGS sequence"/>
</dbReference>
<keyword evidence="5" id="KW-1185">Reference proteome</keyword>
<dbReference type="InterPro" id="IPR005084">
    <property type="entry name" value="CBM6"/>
</dbReference>
<evidence type="ECO:0000313" key="5">
    <source>
        <dbReference type="Proteomes" id="UP001597512"/>
    </source>
</evidence>
<feature type="chain" id="PRO_5045733769" evidence="2">
    <location>
        <begin position="20"/>
        <end position="1131"/>
    </location>
</feature>
<comment type="caution">
    <text evidence="4">The sequence shown here is derived from an EMBL/GenBank/DDBJ whole genome shotgun (WGS) entry which is preliminary data.</text>
</comment>
<sequence length="1131" mass="124563">MIKSLLSSLFLTFFLTSFAQKSLPGKIEAESYSAKQGVGTETTTDTDGGLDVGWMADNSWMDYTVKVASAGMYTFRFRVANGFSDNATLQLKAANGTMLSQLVVPRTGGMQNWNTVGVTVLLPAGTQTLRLYILKGVFSINWIDVQGSKPLPGKIEAEAYDVITDVRPETTQDIGGGQDVAYIDDGDWMDYNVNVAAAGVYKVNFRVANSYSNGLIEVKNGAGLVLGQVDISRTYGWQIWTTVSTTLNLPAGSQILRIYANRGSFNFNWFEVLKVAETVPLPKAVLTFADLSLKTVGDSPSSLSATSTNSQKPITFVSSNPQIIAVSNASGTWKATSVAAGTATITASQVAGTTFAAADNVVRTQVVQAIPVVPMAPKITLDPKRWYQLNNTAYGLDQLFDGITNVNVQTGWGKVLDSYDAYYPLLDGEKMTLESIKFFDFEGVFTDKPMILSVITDQWKRIPIATFTGTIYNGWVGPYPSRSLSGNAQFKLDVPASNVRYLVLTIQSGMPTEMELYGSYSPPTGTSTSIPKKAVKLRDMFGVNAFEWNFEDGNSPWQISEPKMNMIKSFTGIRHYMDWEKLESSQGVYSYNPTLSGGWNYDAIYQRCKDANIEVLACLKTLPNWMVNTYPADQQDSENVPVRYGKDFSNPVSYLEQAKVGFQYAARYGRNTAVNPALLSVNRTPRWTGDTPNSIKIGLGLINYIECDNERDKWWKGRKGYQTAREYAANLSAFYDGHKSTMGSGVGVKNADPTMKIVIAGLVSGPEYVRAMVDWCKEFRGYKPDGTVNLCWDVINFHIYTTTDPTLSQTGTATRGAAPEVTPADQKLLAFVKVAHEYAYDMPVWITEAGYDVAQTSPFKAIPIGPKSALQTQGDWILRMSLFSARLGIEKLFFYEMYDDNTGGGVFESSGLIESSPTLARRPAADYLYQTNKLFGNYIYKETINQDPIVDRYESNGKSIYAIVVPDEKARTAQYTLNLGTETTARIYRPKAGADNMDMQEVPIKAGKLTLTATETPLFVTTSLALGARIAPSTDSLSEVAKNSSLHTAVKIYPNPTSGSITVTLDNKIMTTLEVTIFDANQGRLYKQVTVQKSDQTISQTIDLSDMPPGIYIIDLKQGVEREFRKLVKEN</sequence>
<dbReference type="InterPro" id="IPR008979">
    <property type="entry name" value="Galactose-bd-like_sf"/>
</dbReference>